<dbReference type="Pfam" id="PF17170">
    <property type="entry name" value="DUF5128"/>
    <property type="match status" value="1"/>
</dbReference>
<evidence type="ECO:0000313" key="1">
    <source>
        <dbReference type="EMBL" id="MBC5643979.1"/>
    </source>
</evidence>
<comment type="caution">
    <text evidence="1">The sequence shown here is derived from an EMBL/GenBank/DDBJ whole genome shotgun (WGS) entry which is preliminary data.</text>
</comment>
<reference evidence="1 2" key="1">
    <citation type="submission" date="2020-08" db="EMBL/GenBank/DDBJ databases">
        <title>Genome public.</title>
        <authorList>
            <person name="Liu C."/>
            <person name="Sun Q."/>
        </authorList>
    </citation>
    <scope>NUCLEOTIDE SEQUENCE [LARGE SCALE GENOMIC DNA]</scope>
    <source>
        <strain evidence="1 2">BX2</strain>
    </source>
</reference>
<organism evidence="1 2">
    <name type="scientific">Parabacteroides segnis</name>
    <dbReference type="NCBI Taxonomy" id="2763058"/>
    <lineage>
        <taxon>Bacteria</taxon>
        <taxon>Pseudomonadati</taxon>
        <taxon>Bacteroidota</taxon>
        <taxon>Bacteroidia</taxon>
        <taxon>Bacteroidales</taxon>
        <taxon>Tannerellaceae</taxon>
        <taxon>Parabacteroides</taxon>
    </lineage>
</organism>
<dbReference type="EMBL" id="JACOOI010000014">
    <property type="protein sequence ID" value="MBC5643979.1"/>
    <property type="molecule type" value="Genomic_DNA"/>
</dbReference>
<gene>
    <name evidence="1" type="ORF">H8S77_13925</name>
</gene>
<sequence>MKIYNLILLILFFFTGSQTVSPQSKKGDLPVIDFSKQYPKKEILLQDIAESEYIPLETTDDVLLGDRLVLSGISDKYILIHEPWRGNIFVFNRNGKIYSHFNHKGQSGREYAWIGDAGTILDEKNEEIFVCNQSILVYSLKGEYKRTLKINTVESYSKVFDFGDEALLVYDDVVIDPGLEYKTKKAPYRLVSKKDGSLISVLDFYFPKRYSIRFAEIVEKGWRPTYMFYTESMYHGQDLMIADISSDTLYQLSPPNKKLIPVLTRKPSVHASEPRNVWATLLTTDKFIVIGTILLDFNKGGKIPRFMYEFETGEISKVSFSDAEFKDTWSPGNPPAMGKNMNANLIQPSSIINAYKKKQLKGNVEKFIKTLNEDDNPVVRIIKFK</sequence>
<accession>A0ABR7E2K7</accession>
<keyword evidence="2" id="KW-1185">Reference proteome</keyword>
<dbReference type="RefSeq" id="WP_186959929.1">
    <property type="nucleotide sequence ID" value="NZ_JACOOI010000014.1"/>
</dbReference>
<evidence type="ECO:0000313" key="2">
    <source>
        <dbReference type="Proteomes" id="UP000644010"/>
    </source>
</evidence>
<name>A0ABR7E2K7_9BACT</name>
<dbReference type="Proteomes" id="UP000644010">
    <property type="component" value="Unassembled WGS sequence"/>
</dbReference>
<proteinExistence type="predicted"/>
<protein>
    <submittedName>
        <fullName evidence="1">6-bladed beta-propeller</fullName>
    </submittedName>
</protein>